<keyword evidence="3" id="KW-1185">Reference proteome</keyword>
<evidence type="ECO:0000313" key="3">
    <source>
        <dbReference type="Proteomes" id="UP000245119"/>
    </source>
</evidence>
<feature type="region of interest" description="Disordered" evidence="1">
    <location>
        <begin position="125"/>
        <end position="181"/>
    </location>
</feature>
<name>A0A2T7PXC2_POMCA</name>
<dbReference type="Proteomes" id="UP000245119">
    <property type="component" value="Linkage Group LG1"/>
</dbReference>
<comment type="caution">
    <text evidence="2">The sequence shown here is derived from an EMBL/GenBank/DDBJ whole genome shotgun (WGS) entry which is preliminary data.</text>
</comment>
<evidence type="ECO:0000313" key="2">
    <source>
        <dbReference type="EMBL" id="PVD38075.1"/>
    </source>
</evidence>
<reference evidence="2 3" key="1">
    <citation type="submission" date="2018-04" db="EMBL/GenBank/DDBJ databases">
        <title>The genome of golden apple snail Pomacea canaliculata provides insight into stress tolerance and invasive adaptation.</title>
        <authorList>
            <person name="Liu C."/>
            <person name="Liu B."/>
            <person name="Ren Y."/>
            <person name="Zhang Y."/>
            <person name="Wang H."/>
            <person name="Li S."/>
            <person name="Jiang F."/>
            <person name="Yin L."/>
            <person name="Zhang G."/>
            <person name="Qian W."/>
            <person name="Fan W."/>
        </authorList>
    </citation>
    <scope>NUCLEOTIDE SEQUENCE [LARGE SCALE GENOMIC DNA]</scope>
    <source>
        <strain evidence="2">SZHN2017</strain>
        <tissue evidence="2">Muscle</tissue>
    </source>
</reference>
<feature type="compositionally biased region" description="Basic and acidic residues" evidence="1">
    <location>
        <begin position="14"/>
        <end position="24"/>
    </location>
</feature>
<proteinExistence type="predicted"/>
<protein>
    <submittedName>
        <fullName evidence="2">Uncharacterized protein</fullName>
    </submittedName>
</protein>
<dbReference type="EMBL" id="PZQS01000001">
    <property type="protein sequence ID" value="PVD38075.1"/>
    <property type="molecule type" value="Genomic_DNA"/>
</dbReference>
<gene>
    <name evidence="2" type="ORF">C0Q70_00686</name>
</gene>
<dbReference type="AlphaFoldDB" id="A0A2T7PXC2"/>
<evidence type="ECO:0000256" key="1">
    <source>
        <dbReference type="SAM" id="MobiDB-lite"/>
    </source>
</evidence>
<accession>A0A2T7PXC2</accession>
<sequence>MCACQRGKGMGIGEGRKREREKEGASLLTSFSPLPYQPLVLAMTDDEELPISLSQEGWGTCLLHNVGKADSCTSVGNQLRARRRRCVEGCRQSGTTITTTAATFGRRCTVPDLLTSLRRQYGFASSQSSTTRIGGQGGVDSEGEREREGKERHVQMQQLGLRTHTRVKGESWRMGGEPYTT</sequence>
<feature type="region of interest" description="Disordered" evidence="1">
    <location>
        <begin position="1"/>
        <end position="26"/>
    </location>
</feature>
<feature type="compositionally biased region" description="Basic and acidic residues" evidence="1">
    <location>
        <begin position="142"/>
        <end position="154"/>
    </location>
</feature>
<organism evidence="2 3">
    <name type="scientific">Pomacea canaliculata</name>
    <name type="common">Golden apple snail</name>
    <dbReference type="NCBI Taxonomy" id="400727"/>
    <lineage>
        <taxon>Eukaryota</taxon>
        <taxon>Metazoa</taxon>
        <taxon>Spiralia</taxon>
        <taxon>Lophotrochozoa</taxon>
        <taxon>Mollusca</taxon>
        <taxon>Gastropoda</taxon>
        <taxon>Caenogastropoda</taxon>
        <taxon>Architaenioglossa</taxon>
        <taxon>Ampullarioidea</taxon>
        <taxon>Ampullariidae</taxon>
        <taxon>Pomacea</taxon>
    </lineage>
</organism>